<keyword evidence="1" id="KW-0472">Membrane</keyword>
<feature type="transmembrane region" description="Helical" evidence="1">
    <location>
        <begin position="403"/>
        <end position="422"/>
    </location>
</feature>
<dbReference type="InterPro" id="IPR045691">
    <property type="entry name" value="DUF6056"/>
</dbReference>
<evidence type="ECO:0008006" key="4">
    <source>
        <dbReference type="Google" id="ProtNLM"/>
    </source>
</evidence>
<feature type="transmembrane region" description="Helical" evidence="1">
    <location>
        <begin position="112"/>
        <end position="132"/>
    </location>
</feature>
<organism evidence="2 3">
    <name type="scientific">Parablautia intestinalis</name>
    <dbReference type="NCBI Taxonomy" id="2320100"/>
    <lineage>
        <taxon>Bacteria</taxon>
        <taxon>Bacillati</taxon>
        <taxon>Bacillota</taxon>
        <taxon>Clostridia</taxon>
        <taxon>Lachnospirales</taxon>
        <taxon>Lachnospiraceae</taxon>
        <taxon>Parablautia</taxon>
    </lineage>
</organism>
<proteinExistence type="predicted"/>
<feature type="transmembrane region" description="Helical" evidence="1">
    <location>
        <begin position="28"/>
        <end position="48"/>
    </location>
</feature>
<feature type="transmembrane region" description="Helical" evidence="1">
    <location>
        <begin position="144"/>
        <end position="163"/>
    </location>
</feature>
<sequence length="518" mass="58728">MGDFEEKMQKTMKKLYDRICDFISEKNMALAAIGIFILLMLPIGYLSFVNRASGDDYGYGIHTRAAWVATHSLIKVFGAAWQTIREYYVGWQGTWFSIFLFSLQPEVFDERAYVIVAFLMLFLWIGSSFLLFKEILYREFGMNIWSYRLAATLILIISIEFIPSTKSAIFWYNGAAHYMIPFTMCQLLVVFLLRYGKKFKLKYFVGITGIMALLGGSNYQAALFALIVAFYIGAVSYAEKKDKRILWLLISFIVEMTGLIISMKAPGNRARGGEEFGFSIQKGIKVIGLSFIEGVKTAFDYGKENPLIYAGLFFLFLFIIESLKRSSAEKERDRKFCFAHPILSIAGLFCLYCAMQTPALYAGVDVSGGVYNMNYQIFLLSGCGILLIIAKKIVEHVKVSKEILHRKATIPGLLVCFIALIICRSDIRGTASWISLEYIMSGQASDYKEQMDLQTRLLLDESTENVVLPFINDVQGPLMHMPVIEDTEAFTNSVTSHFYGKNSVVAIPRSEWDEKYGK</sequence>
<dbReference type="AlphaFoldDB" id="A0A3A9AKB7"/>
<keyword evidence="1" id="KW-0812">Transmembrane</keyword>
<keyword evidence="3" id="KW-1185">Reference proteome</keyword>
<feature type="transmembrane region" description="Helical" evidence="1">
    <location>
        <begin position="169"/>
        <end position="192"/>
    </location>
</feature>
<name>A0A3A9AKB7_9FIRM</name>
<gene>
    <name evidence="2" type="ORF">D7V94_09180</name>
</gene>
<feature type="transmembrane region" description="Helical" evidence="1">
    <location>
        <begin position="221"/>
        <end position="238"/>
    </location>
</feature>
<protein>
    <recommendedName>
        <fullName evidence="4">Glycosyltransferase RgtA/B/C/D-like domain-containing protein</fullName>
    </recommendedName>
</protein>
<evidence type="ECO:0000256" key="1">
    <source>
        <dbReference type="SAM" id="Phobius"/>
    </source>
</evidence>
<reference evidence="2 3" key="1">
    <citation type="submission" date="2018-09" db="EMBL/GenBank/DDBJ databases">
        <title>Murine metabolic-syndrome-specific gut microbial biobank.</title>
        <authorList>
            <person name="Liu C."/>
        </authorList>
    </citation>
    <scope>NUCLEOTIDE SEQUENCE [LARGE SCALE GENOMIC DNA]</scope>
    <source>
        <strain evidence="2 3">0.1xD8-82</strain>
    </source>
</reference>
<dbReference type="Pfam" id="PF19528">
    <property type="entry name" value="DUF6056"/>
    <property type="match status" value="1"/>
</dbReference>
<feature type="transmembrane region" description="Helical" evidence="1">
    <location>
        <begin position="245"/>
        <end position="263"/>
    </location>
</feature>
<evidence type="ECO:0000313" key="2">
    <source>
        <dbReference type="EMBL" id="RKI91758.1"/>
    </source>
</evidence>
<evidence type="ECO:0000313" key="3">
    <source>
        <dbReference type="Proteomes" id="UP000280696"/>
    </source>
</evidence>
<feature type="transmembrane region" description="Helical" evidence="1">
    <location>
        <begin position="373"/>
        <end position="391"/>
    </location>
</feature>
<keyword evidence="1" id="KW-1133">Transmembrane helix</keyword>
<accession>A0A3A9AKB7</accession>
<dbReference type="EMBL" id="RAYQ01000008">
    <property type="protein sequence ID" value="RKI91758.1"/>
    <property type="molecule type" value="Genomic_DNA"/>
</dbReference>
<feature type="transmembrane region" description="Helical" evidence="1">
    <location>
        <begin position="307"/>
        <end position="324"/>
    </location>
</feature>
<dbReference type="Proteomes" id="UP000280696">
    <property type="component" value="Unassembled WGS sequence"/>
</dbReference>
<comment type="caution">
    <text evidence="2">The sequence shown here is derived from an EMBL/GenBank/DDBJ whole genome shotgun (WGS) entry which is preliminary data.</text>
</comment>
<feature type="transmembrane region" description="Helical" evidence="1">
    <location>
        <begin position="336"/>
        <end position="361"/>
    </location>
</feature>
<feature type="transmembrane region" description="Helical" evidence="1">
    <location>
        <begin position="199"/>
        <end position="215"/>
    </location>
</feature>